<dbReference type="InterPro" id="IPR036872">
    <property type="entry name" value="CH_dom_sf"/>
</dbReference>
<dbReference type="InParanoid" id="A7SC13"/>
<sequence length="721" mass="82106">MRWSKALFVFTATYACIWFLANGICRSMQFLDCVEDKYLNGSSIRKFTSSTPNVCEINCFNEIACLSYNIGPIDLSGNRECELNFAETSSGSRLETREGFEYCQALVLITLNDLKNQVATQGRANHNQWVKEFEFVYRRTLNEQWSEYIEDGIVKQSPYKAIISQVSKENLKTSKFIMSKKPNAKGCSRSIKDILSYSSDVIGNAGGNVITLRFSGDGRKTTKKLGSVMTTFCFPAENSVKRSPEREYCISIYDGKESYDILKATLRGVFDEMKALGRTGILVNGLEYTIDWGGGCDHSFDNIASKSPKSPFYRELEGKGSESSLALRMGACHVSIIYSFVTQSQYRHQLELIRLCLWLYVKQSPYKAIISQVSKENLKTSKFIMSKKPWPMDRAKVVRMWIEGKTSCNFGGDTADDFQNTLKSGVVLCKTRSRVESYFAKHAQERSSTLQVSVTTYMRVRTRSRAESYFAKHAQERSSTLQVSVTTIYMRVRTRSRAESYFAKHVQERSRTLQVSVTTICVSEHAQERSRTLQNTLKSGVVLCKTRSRAESYFASVTTIYMRVRTRSRAESYFAKHAQERSRTLQASVTTIYMRVKTRSRAESYFAKHAQERSSTLQVSLPYICVSEHAQERSRTLQNTLKSGVVLCKLANAIQPGAIKKINNAKMNFMMMENIENFCNFVQTKGVASQYQFVTIDLFEGKNMHQVLITLNDLKNQTEKL</sequence>
<dbReference type="InterPro" id="IPR003609">
    <property type="entry name" value="Pan_app"/>
</dbReference>
<dbReference type="PRINTS" id="PR00888">
    <property type="entry name" value="SM22CALPONIN"/>
</dbReference>
<accession>A7SC13</accession>
<dbReference type="PANTHER" id="PTHR31424:SF5">
    <property type="entry name" value="APPLE DOMAIN-CONTAINING PROTEIN"/>
    <property type="match status" value="1"/>
</dbReference>
<protein>
    <recommendedName>
        <fullName evidence="5">Apple domain-containing protein</fullName>
    </recommendedName>
</protein>
<keyword evidence="4" id="KW-1185">Reference proteome</keyword>
<organism evidence="3 4">
    <name type="scientific">Nematostella vectensis</name>
    <name type="common">Starlet sea anemone</name>
    <dbReference type="NCBI Taxonomy" id="45351"/>
    <lineage>
        <taxon>Eukaryota</taxon>
        <taxon>Metazoa</taxon>
        <taxon>Cnidaria</taxon>
        <taxon>Anthozoa</taxon>
        <taxon>Hexacorallia</taxon>
        <taxon>Actiniaria</taxon>
        <taxon>Edwardsiidae</taxon>
        <taxon>Nematostella</taxon>
    </lineage>
</organism>
<dbReference type="EMBL" id="DS469620">
    <property type="protein sequence ID" value="EDO38727.1"/>
    <property type="molecule type" value="Genomic_DNA"/>
</dbReference>
<dbReference type="PANTHER" id="PTHR31424">
    <property type="entry name" value="PROTEIN CBG23806"/>
    <property type="match status" value="1"/>
</dbReference>
<dbReference type="PROSITE" id="PS50948">
    <property type="entry name" value="PAN"/>
    <property type="match status" value="1"/>
</dbReference>
<dbReference type="PROSITE" id="PS50021">
    <property type="entry name" value="CH"/>
    <property type="match status" value="1"/>
</dbReference>
<feature type="domain" description="Apple" evidence="2">
    <location>
        <begin position="25"/>
        <end position="107"/>
    </location>
</feature>
<name>A7SC13_NEMVE</name>
<reference evidence="3 4" key="1">
    <citation type="journal article" date="2007" name="Science">
        <title>Sea anemone genome reveals ancestral eumetazoan gene repertoire and genomic organization.</title>
        <authorList>
            <person name="Putnam N.H."/>
            <person name="Srivastava M."/>
            <person name="Hellsten U."/>
            <person name="Dirks B."/>
            <person name="Chapman J."/>
            <person name="Salamov A."/>
            <person name="Terry A."/>
            <person name="Shapiro H."/>
            <person name="Lindquist E."/>
            <person name="Kapitonov V.V."/>
            <person name="Jurka J."/>
            <person name="Genikhovich G."/>
            <person name="Grigoriev I.V."/>
            <person name="Lucas S.M."/>
            <person name="Steele R.E."/>
            <person name="Finnerty J.R."/>
            <person name="Technau U."/>
            <person name="Martindale M.Q."/>
            <person name="Rokhsar D.S."/>
        </authorList>
    </citation>
    <scope>NUCLEOTIDE SEQUENCE [LARGE SCALE GENOMIC DNA]</scope>
    <source>
        <strain evidence="4">CH2 X CH6</strain>
    </source>
</reference>
<evidence type="ECO:0008006" key="5">
    <source>
        <dbReference type="Google" id="ProtNLM"/>
    </source>
</evidence>
<dbReference type="InterPro" id="IPR001715">
    <property type="entry name" value="CH_dom"/>
</dbReference>
<dbReference type="HOGENOM" id="CLU_383713_0_0_1"/>
<dbReference type="Proteomes" id="UP000001593">
    <property type="component" value="Unassembled WGS sequence"/>
</dbReference>
<dbReference type="SMART" id="SM00033">
    <property type="entry name" value="CH"/>
    <property type="match status" value="1"/>
</dbReference>
<proteinExistence type="predicted"/>
<dbReference type="SUPFAM" id="SSF47576">
    <property type="entry name" value="Calponin-homology domain, CH-domain"/>
    <property type="match status" value="1"/>
</dbReference>
<evidence type="ECO:0000259" key="1">
    <source>
        <dbReference type="PROSITE" id="PS50021"/>
    </source>
</evidence>
<dbReference type="STRING" id="45351.A7SC13"/>
<dbReference type="Pfam" id="PF00307">
    <property type="entry name" value="CH"/>
    <property type="match status" value="1"/>
</dbReference>
<dbReference type="Gene3D" id="1.10.418.10">
    <property type="entry name" value="Calponin-like domain"/>
    <property type="match status" value="1"/>
</dbReference>
<evidence type="ECO:0000313" key="4">
    <source>
        <dbReference type="Proteomes" id="UP000001593"/>
    </source>
</evidence>
<dbReference type="InterPro" id="IPR003096">
    <property type="entry name" value="SM22_calponin"/>
</dbReference>
<dbReference type="PROSITE" id="PS51257">
    <property type="entry name" value="PROKAR_LIPOPROTEIN"/>
    <property type="match status" value="1"/>
</dbReference>
<dbReference type="eggNOG" id="KOG2046">
    <property type="taxonomic scope" value="Eukaryota"/>
</dbReference>
<dbReference type="AlphaFoldDB" id="A7SC13"/>
<evidence type="ECO:0000313" key="3">
    <source>
        <dbReference type="EMBL" id="EDO38727.1"/>
    </source>
</evidence>
<evidence type="ECO:0000259" key="2">
    <source>
        <dbReference type="PROSITE" id="PS50948"/>
    </source>
</evidence>
<feature type="domain" description="Calponin-homology (CH)" evidence="1">
    <location>
        <begin position="611"/>
        <end position="719"/>
    </location>
</feature>
<gene>
    <name evidence="3" type="ORF">NEMVEDRAFT_v1g244226</name>
</gene>